<gene>
    <name evidence="3" type="ORF">DQL93_05390</name>
</gene>
<dbReference type="Pfam" id="PF13276">
    <property type="entry name" value="HTH_21"/>
    <property type="match status" value="1"/>
</dbReference>
<accession>A0A3G6JDH9</accession>
<sequence length="470" mass="54243">MVALEYSSELKVQIASDYLYGGDSYNGLSQKYNIAASIIRTWVKAAELNGLESLKVKRTKREYSVDFKLDVVSYYLKSDVGRNLVAAKFNISPSQVYSWTKKFQRGGPDALLPVKKGRPAKMPKKTEKAERNKQIGTLTDKQKYEAKILEKDARIKELELELIIGKKSGRPISTLSNRQKTQITCDIRADHSEFQLKQLFKALNLNRKTYYDNLKRIAKKDKYAEVKDLIKDIYYNEGQGTYGYRPMWAALRDKGVKLAMETVRKLMRSIGLKTELYHKRTAKYSSYKGTVGKVADNLLQQHFDEERPYHVLHTDITEYALTNGKKVYISPVVDEASLEILACTASYSPDMELVSGMLDELETKLPVYSHPVIHSDQGSQYQSPTYQARLKEMELVQSMSRKGNCHDNAPGETIFNLMKRERLNRVKLHSLEEVQQELEDCIYWFNNIRRSNKLNYTTPVKYRDRVMVTI</sequence>
<dbReference type="PANTHER" id="PTHR46889">
    <property type="entry name" value="TRANSPOSASE INSF FOR INSERTION SEQUENCE IS3B-RELATED"/>
    <property type="match status" value="1"/>
</dbReference>
<dbReference type="EMBL" id="CP031023">
    <property type="protein sequence ID" value="AZA16039.1"/>
    <property type="molecule type" value="Genomic_DNA"/>
</dbReference>
<dbReference type="GO" id="GO:0043565">
    <property type="term" value="F:sequence-specific DNA binding"/>
    <property type="evidence" value="ECO:0007669"/>
    <property type="project" value="InterPro"/>
</dbReference>
<dbReference type="PANTHER" id="PTHR46889:SF4">
    <property type="entry name" value="TRANSPOSASE INSO FOR INSERTION SEQUENCE ELEMENT IS911B-RELATED"/>
    <property type="match status" value="1"/>
</dbReference>
<dbReference type="InterPro" id="IPR010921">
    <property type="entry name" value="Trp_repressor/repl_initiator"/>
</dbReference>
<dbReference type="Gene3D" id="3.30.420.10">
    <property type="entry name" value="Ribonuclease H-like superfamily/Ribonuclease H"/>
    <property type="match status" value="1"/>
</dbReference>
<dbReference type="Pfam" id="PF13518">
    <property type="entry name" value="HTH_28"/>
    <property type="match status" value="1"/>
</dbReference>
<name>A0A3G6JDH9_LACDL</name>
<evidence type="ECO:0000313" key="3">
    <source>
        <dbReference type="EMBL" id="AZA16039.1"/>
    </source>
</evidence>
<dbReference type="InterPro" id="IPR055247">
    <property type="entry name" value="InsJ-like_HTH"/>
</dbReference>
<dbReference type="NCBIfam" id="NF033516">
    <property type="entry name" value="transpos_IS3"/>
    <property type="match status" value="1"/>
</dbReference>
<feature type="domain" description="Integrase catalytic" evidence="2">
    <location>
        <begin position="304"/>
        <end position="467"/>
    </location>
</feature>
<dbReference type="Pfam" id="PF13333">
    <property type="entry name" value="rve_2"/>
    <property type="match status" value="1"/>
</dbReference>
<dbReference type="InterPro" id="IPR001584">
    <property type="entry name" value="Integrase_cat-core"/>
</dbReference>
<dbReference type="InterPro" id="IPR012337">
    <property type="entry name" value="RNaseH-like_sf"/>
</dbReference>
<dbReference type="AlphaFoldDB" id="A0A3G6JDH9"/>
<dbReference type="InterPro" id="IPR036388">
    <property type="entry name" value="WH-like_DNA-bd_sf"/>
</dbReference>
<dbReference type="SUPFAM" id="SSF48295">
    <property type="entry name" value="TrpR-like"/>
    <property type="match status" value="2"/>
</dbReference>
<dbReference type="InterPro" id="IPR036397">
    <property type="entry name" value="RNaseH_sf"/>
</dbReference>
<dbReference type="SUPFAM" id="SSF53098">
    <property type="entry name" value="Ribonuclease H-like"/>
    <property type="match status" value="1"/>
</dbReference>
<organism evidence="3">
    <name type="scientific">Lactobacillus delbrueckii subsp. lactis</name>
    <dbReference type="NCBI Taxonomy" id="29397"/>
    <lineage>
        <taxon>Bacteria</taxon>
        <taxon>Bacillati</taxon>
        <taxon>Bacillota</taxon>
        <taxon>Bacilli</taxon>
        <taxon>Lactobacillales</taxon>
        <taxon>Lactobacillaceae</taxon>
        <taxon>Lactobacillus</taxon>
    </lineage>
</organism>
<dbReference type="GO" id="GO:0015074">
    <property type="term" value="P:DNA integration"/>
    <property type="evidence" value="ECO:0007669"/>
    <property type="project" value="InterPro"/>
</dbReference>
<reference evidence="3" key="1">
    <citation type="submission" date="2018-07" db="EMBL/GenBank/DDBJ databases">
        <authorList>
            <person name="Somerville V."/>
        </authorList>
    </citation>
    <scope>NUCLEOTIDE SEQUENCE</scope>
    <source>
        <strain evidence="3">NWC_2_2</strain>
    </source>
</reference>
<dbReference type="Gene3D" id="1.10.10.10">
    <property type="entry name" value="Winged helix-like DNA-binding domain superfamily/Winged helix DNA-binding domain"/>
    <property type="match status" value="2"/>
</dbReference>
<dbReference type="PROSITE" id="PS50994">
    <property type="entry name" value="INTEGRASE"/>
    <property type="match status" value="1"/>
</dbReference>
<dbReference type="InterPro" id="IPR048020">
    <property type="entry name" value="Transpos_IS3"/>
</dbReference>
<dbReference type="InterPro" id="IPR025948">
    <property type="entry name" value="HTH-like_dom"/>
</dbReference>
<evidence type="ECO:0000256" key="1">
    <source>
        <dbReference type="ARBA" id="ARBA00002286"/>
    </source>
</evidence>
<dbReference type="InterPro" id="IPR050900">
    <property type="entry name" value="Transposase_IS3/IS150/IS904"/>
</dbReference>
<dbReference type="Pfam" id="PF00665">
    <property type="entry name" value="rve"/>
    <property type="match status" value="1"/>
</dbReference>
<proteinExistence type="predicted"/>
<evidence type="ECO:0000259" key="2">
    <source>
        <dbReference type="PROSITE" id="PS50994"/>
    </source>
</evidence>
<comment type="function">
    <text evidence="1">Involved in the transposition of the insertion sequence.</text>
</comment>
<protein>
    <submittedName>
        <fullName evidence="3">IS3 family transposase</fullName>
    </submittedName>
</protein>